<keyword evidence="9" id="KW-0539">Nucleus</keyword>
<evidence type="ECO:0000256" key="1">
    <source>
        <dbReference type="ARBA" id="ARBA00004123"/>
    </source>
</evidence>
<dbReference type="SUPFAM" id="SSF57667">
    <property type="entry name" value="beta-beta-alpha zinc fingers"/>
    <property type="match status" value="3"/>
</dbReference>
<dbReference type="OrthoDB" id="8117402at2759"/>
<evidence type="ECO:0000313" key="16">
    <source>
        <dbReference type="RefSeq" id="XP_023177930.1"/>
    </source>
</evidence>
<evidence type="ECO:0000259" key="13">
    <source>
        <dbReference type="PROSITE" id="PS50157"/>
    </source>
</evidence>
<feature type="binding site" evidence="11">
    <location>
        <position position="84"/>
    </location>
    <ligand>
        <name>Zn(2+)</name>
        <dbReference type="ChEBI" id="CHEBI:29105"/>
    </ligand>
</feature>
<feature type="region of interest" description="Disordered" evidence="12">
    <location>
        <begin position="238"/>
        <end position="291"/>
    </location>
</feature>
<dbReference type="FunFam" id="3.30.160.60:FF:001498">
    <property type="entry name" value="Zinc finger protein 404"/>
    <property type="match status" value="1"/>
</dbReference>
<evidence type="ECO:0000256" key="6">
    <source>
        <dbReference type="ARBA" id="ARBA00023015"/>
    </source>
</evidence>
<dbReference type="GO" id="GO:0008270">
    <property type="term" value="F:zinc ion binding"/>
    <property type="evidence" value="ECO:0007669"/>
    <property type="project" value="UniProtKB-UniRule"/>
</dbReference>
<dbReference type="Pfam" id="PF00096">
    <property type="entry name" value="zf-C2H2"/>
    <property type="match status" value="4"/>
</dbReference>
<reference evidence="16" key="1">
    <citation type="submission" date="2025-08" db="UniProtKB">
        <authorList>
            <consortium name="RefSeq"/>
        </authorList>
    </citation>
    <scope>IDENTIFICATION</scope>
    <source>
        <strain evidence="16">15085-1641.00</strain>
        <tissue evidence="16">Whole body</tissue>
    </source>
</reference>
<dbReference type="Gene3D" id="3.30.160.60">
    <property type="entry name" value="Classic Zinc Finger"/>
    <property type="match status" value="4"/>
</dbReference>
<organism evidence="15 16">
    <name type="scientific">Drosophila hydei</name>
    <name type="common">Fruit fly</name>
    <dbReference type="NCBI Taxonomy" id="7224"/>
    <lineage>
        <taxon>Eukaryota</taxon>
        <taxon>Metazoa</taxon>
        <taxon>Ecdysozoa</taxon>
        <taxon>Arthropoda</taxon>
        <taxon>Hexapoda</taxon>
        <taxon>Insecta</taxon>
        <taxon>Pterygota</taxon>
        <taxon>Neoptera</taxon>
        <taxon>Endopterygota</taxon>
        <taxon>Diptera</taxon>
        <taxon>Brachycera</taxon>
        <taxon>Muscomorpha</taxon>
        <taxon>Ephydroidea</taxon>
        <taxon>Drosophilidae</taxon>
        <taxon>Drosophila</taxon>
    </lineage>
</organism>
<dbReference type="SUPFAM" id="SSF57716">
    <property type="entry name" value="Glucocorticoid receptor-like (DNA-binding domain)"/>
    <property type="match status" value="1"/>
</dbReference>
<dbReference type="AlphaFoldDB" id="A0A6J1MLK1"/>
<keyword evidence="2 11" id="KW-0479">Metal-binding</keyword>
<evidence type="ECO:0000256" key="8">
    <source>
        <dbReference type="ARBA" id="ARBA00023163"/>
    </source>
</evidence>
<feature type="domain" description="C2H2-type" evidence="13">
    <location>
        <begin position="353"/>
        <end position="380"/>
    </location>
</feature>
<feature type="domain" description="C2H2-type" evidence="13">
    <location>
        <begin position="297"/>
        <end position="324"/>
    </location>
</feature>
<dbReference type="SMART" id="SM00868">
    <property type="entry name" value="zf-AD"/>
    <property type="match status" value="1"/>
</dbReference>
<feature type="domain" description="C2H2-type" evidence="13">
    <location>
        <begin position="325"/>
        <end position="352"/>
    </location>
</feature>
<evidence type="ECO:0000313" key="15">
    <source>
        <dbReference type="Proteomes" id="UP000504633"/>
    </source>
</evidence>
<name>A0A6J1MLK1_DROHY</name>
<keyword evidence="3" id="KW-0677">Repeat</keyword>
<keyword evidence="8" id="KW-0804">Transcription</keyword>
<feature type="binding site" evidence="11">
    <location>
        <position position="14"/>
    </location>
    <ligand>
        <name>Zn(2+)</name>
        <dbReference type="ChEBI" id="CHEBI:29105"/>
    </ligand>
</feature>
<protein>
    <submittedName>
        <fullName evidence="16">Zinc finger protein 420</fullName>
    </submittedName>
</protein>
<evidence type="ECO:0000256" key="7">
    <source>
        <dbReference type="ARBA" id="ARBA00023125"/>
    </source>
</evidence>
<dbReference type="OMA" id="YCDRHFY"/>
<dbReference type="GO" id="GO:0005634">
    <property type="term" value="C:nucleus"/>
    <property type="evidence" value="ECO:0007669"/>
    <property type="project" value="UniProtKB-SubCell"/>
</dbReference>
<dbReference type="InterPro" id="IPR013087">
    <property type="entry name" value="Znf_C2H2_type"/>
</dbReference>
<dbReference type="KEGG" id="dhe:111604205"/>
<dbReference type="Pfam" id="PF07776">
    <property type="entry name" value="zf-AD"/>
    <property type="match status" value="1"/>
</dbReference>
<evidence type="ECO:0000259" key="14">
    <source>
        <dbReference type="PROSITE" id="PS51915"/>
    </source>
</evidence>
<feature type="domain" description="C2H2-type" evidence="13">
    <location>
        <begin position="409"/>
        <end position="438"/>
    </location>
</feature>
<feature type="domain" description="C2H2-type" evidence="13">
    <location>
        <begin position="381"/>
        <end position="408"/>
    </location>
</feature>
<dbReference type="RefSeq" id="XP_023177930.1">
    <property type="nucleotide sequence ID" value="XM_023322162.2"/>
</dbReference>
<dbReference type="PROSITE" id="PS51915">
    <property type="entry name" value="ZAD"/>
    <property type="match status" value="1"/>
</dbReference>
<evidence type="ECO:0000256" key="3">
    <source>
        <dbReference type="ARBA" id="ARBA00022737"/>
    </source>
</evidence>
<dbReference type="Proteomes" id="UP000504633">
    <property type="component" value="Unplaced"/>
</dbReference>
<keyword evidence="5 11" id="KW-0862">Zinc</keyword>
<dbReference type="PANTHER" id="PTHR24379">
    <property type="entry name" value="KRAB AND ZINC FINGER DOMAIN-CONTAINING"/>
    <property type="match status" value="1"/>
</dbReference>
<evidence type="ECO:0000256" key="5">
    <source>
        <dbReference type="ARBA" id="ARBA00022833"/>
    </source>
</evidence>
<dbReference type="PROSITE" id="PS00028">
    <property type="entry name" value="ZINC_FINGER_C2H2_1"/>
    <property type="match status" value="5"/>
</dbReference>
<feature type="binding site" evidence="11">
    <location>
        <position position="81"/>
    </location>
    <ligand>
        <name>Zn(2+)</name>
        <dbReference type="ChEBI" id="CHEBI:29105"/>
    </ligand>
</feature>
<evidence type="ECO:0000256" key="2">
    <source>
        <dbReference type="ARBA" id="ARBA00022723"/>
    </source>
</evidence>
<dbReference type="Gene3D" id="3.40.1800.20">
    <property type="match status" value="1"/>
</dbReference>
<feature type="binding site" evidence="11">
    <location>
        <position position="17"/>
    </location>
    <ligand>
        <name>Zn(2+)</name>
        <dbReference type="ChEBI" id="CHEBI:29105"/>
    </ligand>
</feature>
<dbReference type="InterPro" id="IPR012934">
    <property type="entry name" value="Znf_AD"/>
</dbReference>
<evidence type="ECO:0000256" key="4">
    <source>
        <dbReference type="ARBA" id="ARBA00022771"/>
    </source>
</evidence>
<proteinExistence type="predicted"/>
<keyword evidence="7" id="KW-0238">DNA-binding</keyword>
<evidence type="ECO:0000256" key="12">
    <source>
        <dbReference type="SAM" id="MobiDB-lite"/>
    </source>
</evidence>
<sequence>MDIINKMPFDASKCRVCLSEFDTSAMQALFTNNKEVDKPNADAGDEEPEDTNNDKQPLSSKIEYCCGIRIRQASHLPSKVCERCCDFISMWFSFRQMCLNSQVYLESTYIHDEKPNDLIDASDTEYMEYLYETLQLATLDRCQTSEALQSGDSPEIESDYVVDYDEENYVADAMPSVEQDDCSKNNMQEILTELETYEANEDVPIEVEPSLIYADEGQAAEVDLPLKVEDCEVDYCEDNDDFLSPTPSPEPQPNNATVKRKPGRPRKSDSELKSKRKNKSDAHSRNEHPSEDVPTKYICNLCGNVYPKKAAFTAHMMAHTDYKPHQCEICCKSFRQMGELRAHIRRHTGERPYKCSYCDRHFYDRSEKVRHERVHTNTRPYECKECGKTFTHTAILKNHSLVHSGEKNFNCSVCSKSFTLLHQLKAHLQTLTHRSKENQSFTSSSNSYILHTE</sequence>
<evidence type="ECO:0000256" key="11">
    <source>
        <dbReference type="PROSITE-ProRule" id="PRU01263"/>
    </source>
</evidence>
<keyword evidence="15" id="KW-1185">Reference proteome</keyword>
<feature type="region of interest" description="Disordered" evidence="12">
    <location>
        <begin position="35"/>
        <end position="56"/>
    </location>
</feature>
<dbReference type="FunFam" id="3.30.160.60:FF:000446">
    <property type="entry name" value="Zinc finger protein"/>
    <property type="match status" value="1"/>
</dbReference>
<evidence type="ECO:0000256" key="9">
    <source>
        <dbReference type="ARBA" id="ARBA00023242"/>
    </source>
</evidence>
<dbReference type="GO" id="GO:0003677">
    <property type="term" value="F:DNA binding"/>
    <property type="evidence" value="ECO:0007669"/>
    <property type="project" value="UniProtKB-KW"/>
</dbReference>
<dbReference type="GeneID" id="111604205"/>
<keyword evidence="6" id="KW-0805">Transcription regulation</keyword>
<feature type="domain" description="ZAD" evidence="14">
    <location>
        <begin position="12"/>
        <end position="108"/>
    </location>
</feature>
<accession>A0A6J1MLK1</accession>
<evidence type="ECO:0000256" key="10">
    <source>
        <dbReference type="PROSITE-ProRule" id="PRU00042"/>
    </source>
</evidence>
<feature type="compositionally biased region" description="Basic and acidic residues" evidence="12">
    <location>
        <begin position="266"/>
        <end position="291"/>
    </location>
</feature>
<dbReference type="SMART" id="SM00355">
    <property type="entry name" value="ZnF_C2H2"/>
    <property type="match status" value="5"/>
</dbReference>
<dbReference type="FunFam" id="3.30.160.60:FF:000325">
    <property type="entry name" value="ZFP90 zinc finger protein"/>
    <property type="match status" value="1"/>
</dbReference>
<comment type="subcellular location">
    <subcellularLocation>
        <location evidence="1">Nucleus</location>
    </subcellularLocation>
</comment>
<dbReference type="PROSITE" id="PS50157">
    <property type="entry name" value="ZINC_FINGER_C2H2_2"/>
    <property type="match status" value="5"/>
</dbReference>
<keyword evidence="4 10" id="KW-0863">Zinc-finger</keyword>
<dbReference type="FunFam" id="3.30.160.60:FF:002534">
    <property type="entry name" value="Uncharacterized protein, isoform B"/>
    <property type="match status" value="1"/>
</dbReference>
<dbReference type="PANTHER" id="PTHR24379:SF121">
    <property type="entry name" value="C2H2-TYPE DOMAIN-CONTAINING PROTEIN"/>
    <property type="match status" value="1"/>
</dbReference>
<dbReference type="InterPro" id="IPR036236">
    <property type="entry name" value="Znf_C2H2_sf"/>
</dbReference>
<gene>
    <name evidence="16" type="primary">LOC111604205</name>
</gene>